<keyword evidence="7" id="KW-1185">Reference proteome</keyword>
<feature type="transmembrane region" description="Helical" evidence="4">
    <location>
        <begin position="117"/>
        <end position="137"/>
    </location>
</feature>
<dbReference type="GO" id="GO:1902201">
    <property type="term" value="P:negative regulation of bacterial-type flagellum-dependent cell motility"/>
    <property type="evidence" value="ECO:0007669"/>
    <property type="project" value="TreeGrafter"/>
</dbReference>
<evidence type="ECO:0000256" key="2">
    <source>
        <dbReference type="ARBA" id="ARBA00034247"/>
    </source>
</evidence>
<dbReference type="PANTHER" id="PTHR45138">
    <property type="entry name" value="REGULATORY COMPONENTS OF SENSORY TRANSDUCTION SYSTEM"/>
    <property type="match status" value="1"/>
</dbReference>
<feature type="transmembrane region" description="Helical" evidence="4">
    <location>
        <begin position="33"/>
        <end position="54"/>
    </location>
</feature>
<dbReference type="InterPro" id="IPR000160">
    <property type="entry name" value="GGDEF_dom"/>
</dbReference>
<feature type="transmembrane region" description="Helical" evidence="4">
    <location>
        <begin position="144"/>
        <end position="162"/>
    </location>
</feature>
<evidence type="ECO:0000313" key="6">
    <source>
        <dbReference type="EMBL" id="SMQ73622.1"/>
    </source>
</evidence>
<keyword evidence="4" id="KW-0472">Membrane</keyword>
<dbReference type="PROSITE" id="PS50887">
    <property type="entry name" value="GGDEF"/>
    <property type="match status" value="1"/>
</dbReference>
<sequence>MNTQIIGLTTPLMALVFFATFLLLWWRGKMDAYVLGFAASYLFFALGFAATHLLDPTSAYLFHATQALYTAGTVSLLWGATRRINQPLMVGPIVVTYVVAAIVLAIAVAVTDDVAPRLYIVNTSYGVMFAFGALTLLHSRRRELFDILVIGLFVASAINFFIRPVLTLLVEQSIQASDYRESVYYSVLNLALAIMSLMTAMTLVGACVSDLVSSIRDKSDRDLLTGLRNRRAFEADIDDLLDRARHDDVPASLVVADIDHFKQVNDLWGHQAGDQAIANFGKLIQTMVRDVDIVGRIGGEEFCILIWNCPENSAHKLAERIRHAFAQMAHDGISENIHLTASFGVTEWRSGEPYRKLFARADSYLYDAKENGRNKVVSAGKPADRKTGDRTASKLDAEAERAAAAA</sequence>
<feature type="compositionally biased region" description="Basic and acidic residues" evidence="3">
    <location>
        <begin position="382"/>
        <end position="406"/>
    </location>
</feature>
<keyword evidence="4" id="KW-1133">Transmembrane helix</keyword>
<evidence type="ECO:0000256" key="4">
    <source>
        <dbReference type="SAM" id="Phobius"/>
    </source>
</evidence>
<evidence type="ECO:0000313" key="7">
    <source>
        <dbReference type="Proteomes" id="UP000194420"/>
    </source>
</evidence>
<feature type="domain" description="GGDEF" evidence="5">
    <location>
        <begin position="249"/>
        <end position="381"/>
    </location>
</feature>
<dbReference type="Pfam" id="PF00990">
    <property type="entry name" value="GGDEF"/>
    <property type="match status" value="1"/>
</dbReference>
<dbReference type="Proteomes" id="UP000194420">
    <property type="component" value="Unassembled WGS sequence"/>
</dbReference>
<name>A0A1Y6FLC6_9SPHN</name>
<dbReference type="FunFam" id="3.30.70.270:FF:000001">
    <property type="entry name" value="Diguanylate cyclase domain protein"/>
    <property type="match status" value="1"/>
</dbReference>
<protein>
    <recommendedName>
        <fullName evidence="1">diguanylate cyclase</fullName>
        <ecNumber evidence="1">2.7.7.65</ecNumber>
    </recommendedName>
</protein>
<accession>A0A1Y6FLC6</accession>
<gene>
    <name evidence="6" type="ORF">SAMN06297468_2257</name>
</gene>
<proteinExistence type="predicted"/>
<dbReference type="PANTHER" id="PTHR45138:SF9">
    <property type="entry name" value="DIGUANYLATE CYCLASE DGCM-RELATED"/>
    <property type="match status" value="1"/>
</dbReference>
<organism evidence="6 7">
    <name type="scientific">Altererythrobacter xiamenensis</name>
    <dbReference type="NCBI Taxonomy" id="1316679"/>
    <lineage>
        <taxon>Bacteria</taxon>
        <taxon>Pseudomonadati</taxon>
        <taxon>Pseudomonadota</taxon>
        <taxon>Alphaproteobacteria</taxon>
        <taxon>Sphingomonadales</taxon>
        <taxon>Erythrobacteraceae</taxon>
        <taxon>Altererythrobacter</taxon>
    </lineage>
</organism>
<keyword evidence="4" id="KW-0812">Transmembrane</keyword>
<evidence type="ECO:0000256" key="3">
    <source>
        <dbReference type="SAM" id="MobiDB-lite"/>
    </source>
</evidence>
<dbReference type="OrthoDB" id="384661at2"/>
<dbReference type="EMBL" id="FXWG01000003">
    <property type="protein sequence ID" value="SMQ73622.1"/>
    <property type="molecule type" value="Genomic_DNA"/>
</dbReference>
<feature type="region of interest" description="Disordered" evidence="3">
    <location>
        <begin position="376"/>
        <end position="406"/>
    </location>
</feature>
<dbReference type="SUPFAM" id="SSF55073">
    <property type="entry name" value="Nucleotide cyclase"/>
    <property type="match status" value="1"/>
</dbReference>
<feature type="transmembrane region" description="Helical" evidence="4">
    <location>
        <begin position="182"/>
        <end position="208"/>
    </location>
</feature>
<dbReference type="InterPro" id="IPR050469">
    <property type="entry name" value="Diguanylate_Cyclase"/>
</dbReference>
<dbReference type="EC" id="2.7.7.65" evidence="1"/>
<dbReference type="NCBIfam" id="TIGR00254">
    <property type="entry name" value="GGDEF"/>
    <property type="match status" value="1"/>
</dbReference>
<dbReference type="AlphaFoldDB" id="A0A1Y6FLC6"/>
<feature type="transmembrane region" description="Helical" evidence="4">
    <location>
        <begin position="60"/>
        <end position="78"/>
    </location>
</feature>
<evidence type="ECO:0000259" key="5">
    <source>
        <dbReference type="PROSITE" id="PS50887"/>
    </source>
</evidence>
<dbReference type="SMART" id="SM00267">
    <property type="entry name" value="GGDEF"/>
    <property type="match status" value="1"/>
</dbReference>
<feature type="transmembrane region" description="Helical" evidence="4">
    <location>
        <begin position="90"/>
        <end position="111"/>
    </location>
</feature>
<dbReference type="RefSeq" id="WP_086438176.1">
    <property type="nucleotide sequence ID" value="NZ_FXWG01000003.1"/>
</dbReference>
<dbReference type="InterPro" id="IPR029787">
    <property type="entry name" value="Nucleotide_cyclase"/>
</dbReference>
<comment type="catalytic activity">
    <reaction evidence="2">
        <text>2 GTP = 3',3'-c-di-GMP + 2 diphosphate</text>
        <dbReference type="Rhea" id="RHEA:24898"/>
        <dbReference type="ChEBI" id="CHEBI:33019"/>
        <dbReference type="ChEBI" id="CHEBI:37565"/>
        <dbReference type="ChEBI" id="CHEBI:58805"/>
        <dbReference type="EC" id="2.7.7.65"/>
    </reaction>
</comment>
<dbReference type="GO" id="GO:0043709">
    <property type="term" value="P:cell adhesion involved in single-species biofilm formation"/>
    <property type="evidence" value="ECO:0007669"/>
    <property type="project" value="TreeGrafter"/>
</dbReference>
<dbReference type="GO" id="GO:0005886">
    <property type="term" value="C:plasma membrane"/>
    <property type="evidence" value="ECO:0007669"/>
    <property type="project" value="TreeGrafter"/>
</dbReference>
<feature type="transmembrane region" description="Helical" evidence="4">
    <location>
        <begin position="6"/>
        <end position="26"/>
    </location>
</feature>
<dbReference type="GO" id="GO:0052621">
    <property type="term" value="F:diguanylate cyclase activity"/>
    <property type="evidence" value="ECO:0007669"/>
    <property type="project" value="UniProtKB-EC"/>
</dbReference>
<dbReference type="Gene3D" id="3.30.70.270">
    <property type="match status" value="1"/>
</dbReference>
<evidence type="ECO:0000256" key="1">
    <source>
        <dbReference type="ARBA" id="ARBA00012528"/>
    </source>
</evidence>
<reference evidence="7" key="1">
    <citation type="submission" date="2017-04" db="EMBL/GenBank/DDBJ databases">
        <authorList>
            <person name="Varghese N."/>
            <person name="Submissions S."/>
        </authorList>
    </citation>
    <scope>NUCLEOTIDE SEQUENCE [LARGE SCALE GENOMIC DNA]</scope>
</reference>
<dbReference type="CDD" id="cd01949">
    <property type="entry name" value="GGDEF"/>
    <property type="match status" value="1"/>
</dbReference>
<dbReference type="InterPro" id="IPR043128">
    <property type="entry name" value="Rev_trsase/Diguanyl_cyclase"/>
</dbReference>